<dbReference type="EMBL" id="QMEV01000001">
    <property type="protein sequence ID" value="RAV17510.1"/>
    <property type="molecule type" value="Genomic_DNA"/>
</dbReference>
<proteinExistence type="predicted"/>
<sequence length="114" mass="12665">MPQNPGALAITFNPPGDFVVDKYHTVPASEGASPFTQVGCTKQPISVRDKIDNTAYSEATHKIYTPYNTNTAQISAEWTAVYNGISYRVMGIEITPDDWGRIDFCRFICKQQEG</sequence>
<gene>
    <name evidence="1" type="ORF">DQP57_00355</name>
</gene>
<reference evidence="1 2" key="1">
    <citation type="submission" date="2018-06" db="EMBL/GenBank/DDBJ databases">
        <title>NTM in soil in Japan.</title>
        <authorList>
            <person name="Ohya K."/>
        </authorList>
    </citation>
    <scope>NUCLEOTIDE SEQUENCE [LARGE SCALE GENOMIC DNA]</scope>
    <source>
        <strain evidence="1 2">GF28</strain>
    </source>
</reference>
<evidence type="ECO:0000313" key="1">
    <source>
        <dbReference type="EMBL" id="RAV17510.1"/>
    </source>
</evidence>
<evidence type="ECO:0008006" key="3">
    <source>
        <dbReference type="Google" id="ProtNLM"/>
    </source>
</evidence>
<protein>
    <recommendedName>
        <fullName evidence="3">Head-tail adaptor protein</fullName>
    </recommendedName>
</protein>
<dbReference type="Proteomes" id="UP000250915">
    <property type="component" value="Unassembled WGS sequence"/>
</dbReference>
<evidence type="ECO:0000313" key="2">
    <source>
        <dbReference type="Proteomes" id="UP000250915"/>
    </source>
</evidence>
<name>A0A329MCF3_9MYCO</name>
<dbReference type="AlphaFoldDB" id="A0A329MCF3"/>
<dbReference type="RefSeq" id="WP_112630638.1">
    <property type="nucleotide sequence ID" value="NZ_QMEV01000001.1"/>
</dbReference>
<comment type="caution">
    <text evidence="1">The sequence shown here is derived from an EMBL/GenBank/DDBJ whole genome shotgun (WGS) entry which is preliminary data.</text>
</comment>
<accession>A0A329MCF3</accession>
<organism evidence="1 2">
    <name type="scientific">Mycobacterium colombiense</name>
    <dbReference type="NCBI Taxonomy" id="339268"/>
    <lineage>
        <taxon>Bacteria</taxon>
        <taxon>Bacillati</taxon>
        <taxon>Actinomycetota</taxon>
        <taxon>Actinomycetes</taxon>
        <taxon>Mycobacteriales</taxon>
        <taxon>Mycobacteriaceae</taxon>
        <taxon>Mycobacterium</taxon>
        <taxon>Mycobacterium avium complex (MAC)</taxon>
    </lineage>
</organism>